<organism evidence="11 12">
    <name type="scientific">Platysternon megacephalum</name>
    <name type="common">big-headed turtle</name>
    <dbReference type="NCBI Taxonomy" id="55544"/>
    <lineage>
        <taxon>Eukaryota</taxon>
        <taxon>Metazoa</taxon>
        <taxon>Chordata</taxon>
        <taxon>Craniata</taxon>
        <taxon>Vertebrata</taxon>
        <taxon>Euteleostomi</taxon>
        <taxon>Archelosauria</taxon>
        <taxon>Testudinata</taxon>
        <taxon>Testudines</taxon>
        <taxon>Cryptodira</taxon>
        <taxon>Durocryptodira</taxon>
        <taxon>Testudinoidea</taxon>
        <taxon>Platysternidae</taxon>
        <taxon>Platysternon</taxon>
    </lineage>
</organism>
<dbReference type="InterPro" id="IPR004254">
    <property type="entry name" value="AdipoR/HlyIII-related"/>
</dbReference>
<evidence type="ECO:0000256" key="2">
    <source>
        <dbReference type="ARBA" id="ARBA00004496"/>
    </source>
</evidence>
<dbReference type="GO" id="GO:0035025">
    <property type="term" value="P:positive regulation of Rho protein signal transduction"/>
    <property type="evidence" value="ECO:0007669"/>
    <property type="project" value="TreeGrafter"/>
</dbReference>
<keyword evidence="12" id="KW-1185">Reference proteome</keyword>
<dbReference type="PROSITE" id="PS50010">
    <property type="entry name" value="DH_2"/>
    <property type="match status" value="1"/>
</dbReference>
<comment type="similarity">
    <text evidence="3">Belongs to the ADIPOR family.</text>
</comment>
<dbReference type="SUPFAM" id="SSF48065">
    <property type="entry name" value="DBL homology domain (DH-domain)"/>
    <property type="match status" value="1"/>
</dbReference>
<feature type="region of interest" description="Disordered" evidence="8">
    <location>
        <begin position="137"/>
        <end position="242"/>
    </location>
</feature>
<dbReference type="InterPro" id="IPR000219">
    <property type="entry name" value="DH_dom"/>
</dbReference>
<gene>
    <name evidence="11" type="ORF">DR999_PMT22219</name>
</gene>
<dbReference type="GO" id="GO:0005737">
    <property type="term" value="C:cytoplasm"/>
    <property type="evidence" value="ECO:0007669"/>
    <property type="project" value="UniProtKB-SubCell"/>
</dbReference>
<name>A0A4D9DEQ4_9SAUR</name>
<dbReference type="Pfam" id="PF03006">
    <property type="entry name" value="HlyIII"/>
    <property type="match status" value="1"/>
</dbReference>
<keyword evidence="7 9" id="KW-0472">Membrane</keyword>
<dbReference type="InterPro" id="IPR051480">
    <property type="entry name" value="Endocytic_GEF_Adapter"/>
</dbReference>
<feature type="domain" description="DH" evidence="10">
    <location>
        <begin position="258"/>
        <end position="388"/>
    </location>
</feature>
<evidence type="ECO:0000256" key="4">
    <source>
        <dbReference type="ARBA" id="ARBA00022490"/>
    </source>
</evidence>
<evidence type="ECO:0000256" key="9">
    <source>
        <dbReference type="SAM" id="Phobius"/>
    </source>
</evidence>
<sequence length="525" mass="58305">MPSFRACFRSIFRLHTETGNIWTHLIGHFVPWLYYSFYCSPQPQLIYLAIVCVLGVTAITVSQSDHFATPQYRAVRAGVFLGLGLSGLVPTLHFLLAEGPGRAADAGQMGWLFLMALLYILGAALYAARVPERFFPGKSPVQRERSQTSGSLSEGSGKKRKQQGVPGMGQRGPEPQISDDKEPCTKRVKPVAKTLSGSGLPSAKVTPLKRLSQSIQRSISFKAEPRPPGYAPPPRAGGCRRRSSKLWSETFDRVSEELSALEVKRQEVIFELMQGEQQLVDDLNLVKKMPRLRAYESYCCHQVWAKARLDSRKREPAVGEFLRLCQESAFSRKLELWSFLDLPRSRLVKYPLLLREVLRQTPPEHPDHGALQRAVALAQDLVGLINRKTGEAECRYYQQRLSYPDGAPRHPGIDRSSLLLCHGELRNSKGQVQGPPLPVGQLEVQDLPDGGARLGGALRERARSCLRVSAGAQAHTLQAADAFDKQQWLSRLRQALAARPPAEPECSLGPLAALRLDCDPPMDHT</sequence>
<evidence type="ECO:0000313" key="11">
    <source>
        <dbReference type="EMBL" id="TFJ96035.1"/>
    </source>
</evidence>
<feature type="transmembrane region" description="Helical" evidence="9">
    <location>
        <begin position="21"/>
        <end position="38"/>
    </location>
</feature>
<feature type="compositionally biased region" description="Pro residues" evidence="8">
    <location>
        <begin position="226"/>
        <end position="235"/>
    </location>
</feature>
<evidence type="ECO:0000256" key="1">
    <source>
        <dbReference type="ARBA" id="ARBA00004141"/>
    </source>
</evidence>
<dbReference type="GO" id="GO:0035556">
    <property type="term" value="P:intracellular signal transduction"/>
    <property type="evidence" value="ECO:0007669"/>
    <property type="project" value="InterPro"/>
</dbReference>
<reference evidence="11 12" key="1">
    <citation type="submission" date="2019-04" db="EMBL/GenBank/DDBJ databases">
        <title>Draft genome of the big-headed turtle Platysternon megacephalum.</title>
        <authorList>
            <person name="Gong S."/>
        </authorList>
    </citation>
    <scope>NUCLEOTIDE SEQUENCE [LARGE SCALE GENOMIC DNA]</scope>
    <source>
        <strain evidence="11">DO16091913</strain>
        <tissue evidence="11">Muscle</tissue>
    </source>
</reference>
<dbReference type="InterPro" id="IPR001331">
    <property type="entry name" value="GDS_CDC24_CS"/>
</dbReference>
<evidence type="ECO:0000256" key="8">
    <source>
        <dbReference type="SAM" id="MobiDB-lite"/>
    </source>
</evidence>
<feature type="transmembrane region" description="Helical" evidence="9">
    <location>
        <begin position="44"/>
        <end position="62"/>
    </location>
</feature>
<evidence type="ECO:0000313" key="12">
    <source>
        <dbReference type="Proteomes" id="UP000297703"/>
    </source>
</evidence>
<reference evidence="11 12" key="2">
    <citation type="submission" date="2019-04" db="EMBL/GenBank/DDBJ databases">
        <title>The genome sequence of big-headed turtle.</title>
        <authorList>
            <person name="Gong S."/>
        </authorList>
    </citation>
    <scope>NUCLEOTIDE SEQUENCE [LARGE SCALE GENOMIC DNA]</scope>
    <source>
        <strain evidence="11">DO16091913</strain>
        <tissue evidence="11">Muscle</tissue>
    </source>
</reference>
<feature type="transmembrane region" description="Helical" evidence="9">
    <location>
        <begin position="109"/>
        <end position="128"/>
    </location>
</feature>
<dbReference type="InterPro" id="IPR035899">
    <property type="entry name" value="DBL_dom_sf"/>
</dbReference>
<evidence type="ECO:0000256" key="6">
    <source>
        <dbReference type="ARBA" id="ARBA00022989"/>
    </source>
</evidence>
<dbReference type="Proteomes" id="UP000297703">
    <property type="component" value="Unassembled WGS sequence"/>
</dbReference>
<dbReference type="Pfam" id="PF00621">
    <property type="entry name" value="RhoGEF"/>
    <property type="match status" value="1"/>
</dbReference>
<dbReference type="GO" id="GO:0016020">
    <property type="term" value="C:membrane"/>
    <property type="evidence" value="ECO:0007669"/>
    <property type="project" value="UniProtKB-SubCell"/>
</dbReference>
<dbReference type="SMART" id="SM00325">
    <property type="entry name" value="RhoGEF"/>
    <property type="match status" value="1"/>
</dbReference>
<keyword evidence="6 9" id="KW-1133">Transmembrane helix</keyword>
<evidence type="ECO:0000256" key="3">
    <source>
        <dbReference type="ARBA" id="ARBA00007018"/>
    </source>
</evidence>
<dbReference type="EMBL" id="QXTE01000849">
    <property type="protein sequence ID" value="TFJ96035.1"/>
    <property type="molecule type" value="Genomic_DNA"/>
</dbReference>
<keyword evidence="5 9" id="KW-0812">Transmembrane</keyword>
<dbReference type="PANTHER" id="PTHR46006:SF3">
    <property type="entry name" value="RHO GUANINE NUCLEOTIDE EXCHANGE FACTOR 3"/>
    <property type="match status" value="1"/>
</dbReference>
<proteinExistence type="inferred from homology"/>
<dbReference type="AlphaFoldDB" id="A0A4D9DEQ4"/>
<evidence type="ECO:0000256" key="7">
    <source>
        <dbReference type="ARBA" id="ARBA00023136"/>
    </source>
</evidence>
<dbReference type="Gene3D" id="2.30.29.30">
    <property type="entry name" value="Pleckstrin-homology domain (PH domain)/Phosphotyrosine-binding domain (PTB)"/>
    <property type="match status" value="1"/>
</dbReference>
<dbReference type="SUPFAM" id="SSF50729">
    <property type="entry name" value="PH domain-like"/>
    <property type="match status" value="1"/>
</dbReference>
<evidence type="ECO:0000256" key="5">
    <source>
        <dbReference type="ARBA" id="ARBA00022692"/>
    </source>
</evidence>
<dbReference type="PANTHER" id="PTHR46006">
    <property type="entry name" value="RHO GUANINE NUCLEOTIDE EXCHANGE FACTOR AT 64C, ISOFORM A"/>
    <property type="match status" value="1"/>
</dbReference>
<dbReference type="InterPro" id="IPR011993">
    <property type="entry name" value="PH-like_dom_sf"/>
</dbReference>
<protein>
    <submittedName>
        <fullName evidence="11">3-ketoacyl CoA thiolase 2</fullName>
    </submittedName>
</protein>
<dbReference type="OrthoDB" id="9422286at2759"/>
<dbReference type="PROSITE" id="PS00741">
    <property type="entry name" value="DH_1"/>
    <property type="match status" value="1"/>
</dbReference>
<dbReference type="Gene3D" id="1.20.900.10">
    <property type="entry name" value="Dbl homology (DH) domain"/>
    <property type="match status" value="1"/>
</dbReference>
<dbReference type="STRING" id="55544.A0A4D9DEQ4"/>
<accession>A0A4D9DEQ4</accession>
<comment type="subcellular location">
    <subcellularLocation>
        <location evidence="2">Cytoplasm</location>
    </subcellularLocation>
    <subcellularLocation>
        <location evidence="1">Membrane</location>
        <topology evidence="1">Multi-pass membrane protein</topology>
    </subcellularLocation>
</comment>
<keyword evidence="4" id="KW-0963">Cytoplasm</keyword>
<evidence type="ECO:0000259" key="10">
    <source>
        <dbReference type="PROSITE" id="PS50010"/>
    </source>
</evidence>
<dbReference type="GO" id="GO:0005085">
    <property type="term" value="F:guanyl-nucleotide exchange factor activity"/>
    <property type="evidence" value="ECO:0007669"/>
    <property type="project" value="InterPro"/>
</dbReference>
<comment type="caution">
    <text evidence="11">The sequence shown here is derived from an EMBL/GenBank/DDBJ whole genome shotgun (WGS) entry which is preliminary data.</text>
</comment>
<feature type="transmembrane region" description="Helical" evidence="9">
    <location>
        <begin position="74"/>
        <end position="97"/>
    </location>
</feature>